<feature type="region of interest" description="Disordered" evidence="1">
    <location>
        <begin position="808"/>
        <end position="834"/>
    </location>
</feature>
<feature type="compositionally biased region" description="Acidic residues" evidence="1">
    <location>
        <begin position="128"/>
        <end position="146"/>
    </location>
</feature>
<dbReference type="EMBL" id="JARBDR010000549">
    <property type="protein sequence ID" value="KAJ8311177.1"/>
    <property type="molecule type" value="Genomic_DNA"/>
</dbReference>
<feature type="compositionally biased region" description="Basic and acidic residues" evidence="1">
    <location>
        <begin position="31"/>
        <end position="41"/>
    </location>
</feature>
<keyword evidence="3" id="KW-1185">Reference proteome</keyword>
<protein>
    <submittedName>
        <fullName evidence="2">Uncharacterized protein</fullName>
    </submittedName>
</protein>
<evidence type="ECO:0000313" key="3">
    <source>
        <dbReference type="Proteomes" id="UP001217089"/>
    </source>
</evidence>
<dbReference type="PANTHER" id="PTHR33480">
    <property type="entry name" value="SET DOMAIN-CONTAINING PROTEIN-RELATED"/>
    <property type="match status" value="1"/>
</dbReference>
<dbReference type="Proteomes" id="UP001217089">
    <property type="component" value="Unassembled WGS sequence"/>
</dbReference>
<name>A0ABQ9F4G7_TEGGR</name>
<evidence type="ECO:0000313" key="2">
    <source>
        <dbReference type="EMBL" id="KAJ8311177.1"/>
    </source>
</evidence>
<dbReference type="PANTHER" id="PTHR33480:SF1">
    <property type="entry name" value="TYR RECOMBINASE DOMAIN-CONTAINING PROTEIN"/>
    <property type="match status" value="1"/>
</dbReference>
<reference evidence="2 3" key="1">
    <citation type="submission" date="2022-12" db="EMBL/GenBank/DDBJ databases">
        <title>Chromosome-level genome of Tegillarca granosa.</title>
        <authorList>
            <person name="Kim J."/>
        </authorList>
    </citation>
    <scope>NUCLEOTIDE SEQUENCE [LARGE SCALE GENOMIC DNA]</scope>
    <source>
        <strain evidence="2">Teg-2019</strain>
        <tissue evidence="2">Adductor muscle</tissue>
    </source>
</reference>
<feature type="compositionally biased region" description="Basic and acidic residues" evidence="1">
    <location>
        <begin position="106"/>
        <end position="127"/>
    </location>
</feature>
<feature type="compositionally biased region" description="Basic and acidic residues" evidence="1">
    <location>
        <begin position="71"/>
        <end position="91"/>
    </location>
</feature>
<feature type="region of interest" description="Disordered" evidence="1">
    <location>
        <begin position="1"/>
        <end position="47"/>
    </location>
</feature>
<feature type="region of interest" description="Disordered" evidence="1">
    <location>
        <begin position="71"/>
        <end position="166"/>
    </location>
</feature>
<evidence type="ECO:0000256" key="1">
    <source>
        <dbReference type="SAM" id="MobiDB-lite"/>
    </source>
</evidence>
<gene>
    <name evidence="2" type="ORF">KUTeg_011278</name>
</gene>
<proteinExistence type="predicted"/>
<organism evidence="2 3">
    <name type="scientific">Tegillarca granosa</name>
    <name type="common">Malaysian cockle</name>
    <name type="synonym">Anadara granosa</name>
    <dbReference type="NCBI Taxonomy" id="220873"/>
    <lineage>
        <taxon>Eukaryota</taxon>
        <taxon>Metazoa</taxon>
        <taxon>Spiralia</taxon>
        <taxon>Lophotrochozoa</taxon>
        <taxon>Mollusca</taxon>
        <taxon>Bivalvia</taxon>
        <taxon>Autobranchia</taxon>
        <taxon>Pteriomorphia</taxon>
        <taxon>Arcoida</taxon>
        <taxon>Arcoidea</taxon>
        <taxon>Arcidae</taxon>
        <taxon>Tegillarca</taxon>
    </lineage>
</organism>
<sequence length="916" mass="106487">MDENKTDHMEEEVTNIDDKENKVLVYGDDESEKKPNEDSENKISYNDKIMEEIVTEFDDKQNEVVYDGDECEKQLGKDSENEISVEEKIKEVDDEENKGVYDGNDESEKKSSDKDNENETANDKTYIEEEFMEIDDKENEEVFDSDSEYRPSKDSEDEAADDDQIYNEEEILEINNKDMGIVFDSDNDLEYKPNKDSEYETANNEQSEKEVMEIGDNENKLVHDSDDDTDSLVIPLQNKRNIVLLSPNRTEDTKRSNKYHVCVFCNRSYPKQPRHFEDVHFNESKVKEALSLRKHSKERKKAWLVLQNLGDYNHNVEVLKSGKGVLIPKYTTRKGDQSRKYQAYLPCKFCLGLYVKDELWKHQKRCGCNANDGKNVKNTPIQDGKLLLPPVLGSKELHRNILMNMKEDDVKEKITSDDLILEYGRRLYEDHGHAIHRHPYISQKLRELGRLLIAANEENLNTLEQCLFPENWELLLRSVKVVAGFSSENGTFKIPSLPLKIGHSLNRCAKIKRTNAIQTSDDILRKEMQGFLDMYETEWTERITSKAHSTLNMAKFNRPQLLPLVEDITNLHKYLDNKTTQIKCSNLTDKQKYRDLAEICLTRIILFNRKRSGETQRITVKNYESVLQSQTVDEEIMKSITPFERELCKTHKRIEIIGKKGSRVPVILTEKMMSDIGELLQLRSKLEVPNDYLFGKPESRFPFRGNDCLRRLSFESGAKKPELIKSTELPKQMATLSQVLGLTENNQDILAKFLGHDIRIHRQYYRLPDSSYQLAKVSKILHGVNQGKIAEFRGKNLDEIEFNTNDLLEVESDDDDANDDEQEEEFTNEDDPTDVDMRTVCGKQNIKMVLRKNECKKWTKQEIDAVERQLANHLKMRKIPKKLDCVVAKNKEKSLQELLLCHILDMNCPEDEIKKL</sequence>
<accession>A0ABQ9F4G7</accession>
<comment type="caution">
    <text evidence="2">The sequence shown here is derived from an EMBL/GenBank/DDBJ whole genome shotgun (WGS) entry which is preliminary data.</text>
</comment>
<feature type="compositionally biased region" description="Acidic residues" evidence="1">
    <location>
        <begin position="155"/>
        <end position="166"/>
    </location>
</feature>